<dbReference type="GO" id="GO:0046933">
    <property type="term" value="F:proton-transporting ATP synthase activity, rotational mechanism"/>
    <property type="evidence" value="ECO:0007669"/>
    <property type="project" value="InterPro"/>
</dbReference>
<keyword evidence="7" id="KW-0472">Membrane</keyword>
<evidence type="ECO:0000256" key="7">
    <source>
        <dbReference type="ARBA" id="ARBA00023136"/>
    </source>
</evidence>
<comment type="caution">
    <text evidence="10">The sequence shown here is derived from an EMBL/GenBank/DDBJ whole genome shotgun (WGS) entry which is preliminary data.</text>
</comment>
<comment type="subcellular location">
    <subcellularLocation>
        <location evidence="2">Membrane</location>
        <topology evidence="2">Peripheral membrane protein</topology>
    </subcellularLocation>
</comment>
<accession>A0A1F5YZF4</accession>
<dbReference type="PRINTS" id="PR00126">
    <property type="entry name" value="ATPASEGAMMA"/>
</dbReference>
<dbReference type="SUPFAM" id="SSF52943">
    <property type="entry name" value="ATP synthase (F1-ATPase), gamma subunit"/>
    <property type="match status" value="1"/>
</dbReference>
<evidence type="ECO:0000256" key="5">
    <source>
        <dbReference type="ARBA" id="ARBA00022781"/>
    </source>
</evidence>
<evidence type="ECO:0000313" key="11">
    <source>
        <dbReference type="Proteomes" id="UP000177354"/>
    </source>
</evidence>
<dbReference type="Gene3D" id="1.10.287.80">
    <property type="entry name" value="ATP synthase, gamma subunit, helix hairpin domain"/>
    <property type="match status" value="1"/>
</dbReference>
<dbReference type="GO" id="GO:0045259">
    <property type="term" value="C:proton-transporting ATP synthase complex"/>
    <property type="evidence" value="ECO:0007669"/>
    <property type="project" value="UniProtKB-KW"/>
</dbReference>
<comment type="function">
    <text evidence="1">Produces ATP from ADP in the presence of a proton gradient across the membrane. The gamma chain is believed to be important in regulating ATPase activity and the flow of protons through the CF(0) complex.</text>
</comment>
<dbReference type="InterPro" id="IPR000131">
    <property type="entry name" value="ATP_synth_F1_gsu"/>
</dbReference>
<dbReference type="InterPro" id="IPR035968">
    <property type="entry name" value="ATP_synth_F1_ATPase_gsu"/>
</dbReference>
<organism evidence="10 11">
    <name type="scientific">Candidatus Gottesmanbacteria bacterium RIFCSPHIGHO2_01_FULL_40_15</name>
    <dbReference type="NCBI Taxonomy" id="1798376"/>
    <lineage>
        <taxon>Bacteria</taxon>
        <taxon>Candidatus Gottesmaniibacteriota</taxon>
    </lineage>
</organism>
<reference evidence="10 11" key="1">
    <citation type="journal article" date="2016" name="Nat. Commun.">
        <title>Thousands of microbial genomes shed light on interconnected biogeochemical processes in an aquifer system.</title>
        <authorList>
            <person name="Anantharaman K."/>
            <person name="Brown C.T."/>
            <person name="Hug L.A."/>
            <person name="Sharon I."/>
            <person name="Castelle C.J."/>
            <person name="Probst A.J."/>
            <person name="Thomas B.C."/>
            <person name="Singh A."/>
            <person name="Wilkins M.J."/>
            <person name="Karaoz U."/>
            <person name="Brodie E.L."/>
            <person name="Williams K.H."/>
            <person name="Hubbard S.S."/>
            <person name="Banfield J.F."/>
        </authorList>
    </citation>
    <scope>NUCLEOTIDE SEQUENCE [LARGE SCALE GENOMIC DNA]</scope>
</reference>
<dbReference type="EMBL" id="MFJF01000032">
    <property type="protein sequence ID" value="OGG05483.1"/>
    <property type="molecule type" value="Genomic_DNA"/>
</dbReference>
<evidence type="ECO:0000256" key="6">
    <source>
        <dbReference type="ARBA" id="ARBA00023065"/>
    </source>
</evidence>
<sequence length="283" mass="32459">MPALTQLKEELIDITTMKSITSALTEASAGRIKKIRDQFERNVKIYYEISHIYHLVRISAFKMKIEEKIELPKLDLKTLSVAMTSNQRFYGAVNTNVMRTFINNAQQGKTELMVIGLTGQGYMQSSGFGKQFESVTFTKDIPNIEEAKSFIEKTQNFDSVIIYYPKFVSLVNQTIGTSDITQAKVSDEKENQEIKILFEPELPKILDFFNRQVRSLLFLRVMLETDLSLTAARLLSMSAAEERSDELVKEKKTEISRVTSSFINAQLLETFSSIKLWDNQEEF</sequence>
<evidence type="ECO:0000313" key="10">
    <source>
        <dbReference type="EMBL" id="OGG05483.1"/>
    </source>
</evidence>
<keyword evidence="5" id="KW-0375">Hydrogen ion transport</keyword>
<dbReference type="Gene3D" id="3.40.1380.10">
    <property type="match status" value="1"/>
</dbReference>
<evidence type="ECO:0000256" key="4">
    <source>
        <dbReference type="ARBA" id="ARBA00022448"/>
    </source>
</evidence>
<evidence type="ECO:0000256" key="9">
    <source>
        <dbReference type="ARBA" id="ARBA00023310"/>
    </source>
</evidence>
<dbReference type="AlphaFoldDB" id="A0A1F5YZF4"/>
<name>A0A1F5YZF4_9BACT</name>
<evidence type="ECO:0000256" key="3">
    <source>
        <dbReference type="ARBA" id="ARBA00007681"/>
    </source>
</evidence>
<keyword evidence="4" id="KW-0813">Transport</keyword>
<evidence type="ECO:0000256" key="2">
    <source>
        <dbReference type="ARBA" id="ARBA00004170"/>
    </source>
</evidence>
<keyword evidence="8" id="KW-0139">CF(1)</keyword>
<evidence type="ECO:0008006" key="12">
    <source>
        <dbReference type="Google" id="ProtNLM"/>
    </source>
</evidence>
<keyword evidence="9" id="KW-0066">ATP synthesis</keyword>
<gene>
    <name evidence="10" type="ORF">A2777_04370</name>
</gene>
<protein>
    <recommendedName>
        <fullName evidence="12">ATP synthase gamma chain</fullName>
    </recommendedName>
</protein>
<proteinExistence type="inferred from homology"/>
<comment type="similarity">
    <text evidence="3">Belongs to the ATPase gamma chain family.</text>
</comment>
<evidence type="ECO:0000256" key="1">
    <source>
        <dbReference type="ARBA" id="ARBA00003456"/>
    </source>
</evidence>
<keyword evidence="6" id="KW-0406">Ion transport</keyword>
<dbReference type="Proteomes" id="UP000177354">
    <property type="component" value="Unassembled WGS sequence"/>
</dbReference>
<evidence type="ECO:0000256" key="8">
    <source>
        <dbReference type="ARBA" id="ARBA00023196"/>
    </source>
</evidence>
<dbReference type="Pfam" id="PF00231">
    <property type="entry name" value="ATP-synt"/>
    <property type="match status" value="1"/>
</dbReference>